<dbReference type="Gene3D" id="3.20.20.100">
    <property type="entry name" value="NADP-dependent oxidoreductase domain"/>
    <property type="match status" value="1"/>
</dbReference>
<comment type="similarity">
    <text evidence="3">Belongs to the aldo/keto reductase family. Aldo/keto reductase 2 subfamily.</text>
</comment>
<evidence type="ECO:0000256" key="2">
    <source>
        <dbReference type="ARBA" id="ARBA00023002"/>
    </source>
</evidence>
<dbReference type="AlphaFoldDB" id="A0A937LE10"/>
<keyword evidence="1" id="KW-0521">NADP</keyword>
<gene>
    <name evidence="6" type="ORF">ISQ63_00470</name>
</gene>
<evidence type="ECO:0000256" key="3">
    <source>
        <dbReference type="ARBA" id="ARBA00038157"/>
    </source>
</evidence>
<evidence type="ECO:0000256" key="4">
    <source>
        <dbReference type="ARBA" id="ARBA00070119"/>
    </source>
</evidence>
<dbReference type="InterPro" id="IPR023210">
    <property type="entry name" value="NADP_OxRdtase_dom"/>
</dbReference>
<dbReference type="SUPFAM" id="SSF51430">
    <property type="entry name" value="NAD(P)-linked oxidoreductase"/>
    <property type="match status" value="1"/>
</dbReference>
<dbReference type="FunFam" id="3.20.20.100:FF:000005">
    <property type="entry name" value="NADP(H)-dependent aldo-keto reductase"/>
    <property type="match status" value="1"/>
</dbReference>
<organism evidence="6 7">
    <name type="scientific">SAR86 cluster bacterium</name>
    <dbReference type="NCBI Taxonomy" id="2030880"/>
    <lineage>
        <taxon>Bacteria</taxon>
        <taxon>Pseudomonadati</taxon>
        <taxon>Pseudomonadota</taxon>
        <taxon>Gammaproteobacteria</taxon>
        <taxon>SAR86 cluster</taxon>
    </lineage>
</organism>
<dbReference type="InterPro" id="IPR036812">
    <property type="entry name" value="NAD(P)_OxRdtase_dom_sf"/>
</dbReference>
<evidence type="ECO:0000259" key="5">
    <source>
        <dbReference type="Pfam" id="PF00248"/>
    </source>
</evidence>
<dbReference type="GO" id="GO:0016491">
    <property type="term" value="F:oxidoreductase activity"/>
    <property type="evidence" value="ECO:0007669"/>
    <property type="project" value="UniProtKB-KW"/>
</dbReference>
<dbReference type="Pfam" id="PF00248">
    <property type="entry name" value="Aldo_ket_red"/>
    <property type="match status" value="1"/>
</dbReference>
<dbReference type="PANTHER" id="PTHR43364:SF4">
    <property type="entry name" value="NAD(P)-LINKED OXIDOREDUCTASE SUPERFAMILY PROTEIN"/>
    <property type="match status" value="1"/>
</dbReference>
<keyword evidence="2" id="KW-0560">Oxidoreductase</keyword>
<evidence type="ECO:0000256" key="1">
    <source>
        <dbReference type="ARBA" id="ARBA00022857"/>
    </source>
</evidence>
<comment type="caution">
    <text evidence="6">The sequence shown here is derived from an EMBL/GenBank/DDBJ whole genome shotgun (WGS) entry which is preliminary data.</text>
</comment>
<dbReference type="Proteomes" id="UP000744438">
    <property type="component" value="Unassembled WGS sequence"/>
</dbReference>
<protein>
    <recommendedName>
        <fullName evidence="4">Protein tas</fullName>
    </recommendedName>
</protein>
<dbReference type="PANTHER" id="PTHR43364">
    <property type="entry name" value="NADH-SPECIFIC METHYLGLYOXAL REDUCTASE-RELATED"/>
    <property type="match status" value="1"/>
</dbReference>
<proteinExistence type="inferred from homology"/>
<dbReference type="EMBL" id="JADHQC010000001">
    <property type="protein sequence ID" value="MBL6811337.1"/>
    <property type="molecule type" value="Genomic_DNA"/>
</dbReference>
<dbReference type="CDD" id="cd19094">
    <property type="entry name" value="AKR_Tas-like"/>
    <property type="match status" value="1"/>
</dbReference>
<feature type="domain" description="NADP-dependent oxidoreductase" evidence="5">
    <location>
        <begin position="16"/>
        <end position="337"/>
    </location>
</feature>
<accession>A0A937LE10</accession>
<dbReference type="InterPro" id="IPR050523">
    <property type="entry name" value="AKR_Detox_Biosynth"/>
</dbReference>
<evidence type="ECO:0000313" key="6">
    <source>
        <dbReference type="EMBL" id="MBL6811337.1"/>
    </source>
</evidence>
<sequence>MKYKKLGNTDLDVSLICLGTMTWGQQNTEEEGHEQMDYAVDRGVNFFDTAELYSIPPKAETQGSTETIIGTWFKKNNNREKIILATKVAGRSGMDWFRGGETRLDKKNIEAAIEGSLKRLQTDYVDLYQLHWPDRPLPMFGGGAGLYKHYDMESIAISETLEVLKSLVDSGKVRYIGLSNETPWGLSEFIRIADQMNLPRVQSVQNAYNLLNRTYEYGMSEFYFRSEVGLLAYSPLAQGYLSGKYLNGAMPKGSRTQLFGRGQRYETESAENSIQKYVDYAKEINMDPSVMANAFVNSRDFVTSNIIGATTMEQLKLAIDSFEVELSEENLTYLDQVHAACPNPCP</sequence>
<evidence type="ECO:0000313" key="7">
    <source>
        <dbReference type="Proteomes" id="UP000744438"/>
    </source>
</evidence>
<reference evidence="6" key="1">
    <citation type="submission" date="2020-10" db="EMBL/GenBank/DDBJ databases">
        <title>Microbiome of the Black Sea water column analyzed by genome centric metagenomics.</title>
        <authorList>
            <person name="Cabello-Yeves P.J."/>
            <person name="Callieri C."/>
            <person name="Picazo A."/>
            <person name="Mehrshad M."/>
            <person name="Haro-Moreno J.M."/>
            <person name="Roda-Garcia J."/>
            <person name="Dzembekova N."/>
            <person name="Slabakova V."/>
            <person name="Slabakova N."/>
            <person name="Moncheva S."/>
            <person name="Rodriguez-Valera F."/>
        </authorList>
    </citation>
    <scope>NUCLEOTIDE SEQUENCE</scope>
    <source>
        <strain evidence="6">BS307-5m-G49</strain>
    </source>
</reference>
<name>A0A937LE10_9GAMM</name>